<proteinExistence type="predicted"/>
<reference evidence="1 2" key="1">
    <citation type="submission" date="2024-04" db="EMBL/GenBank/DDBJ databases">
        <title>Tritrichomonas musculus Genome.</title>
        <authorList>
            <person name="Alves-Ferreira E."/>
            <person name="Grigg M."/>
            <person name="Lorenzi H."/>
            <person name="Galac M."/>
        </authorList>
    </citation>
    <scope>NUCLEOTIDE SEQUENCE [LARGE SCALE GENOMIC DNA]</scope>
    <source>
        <strain evidence="1 2">EAF2021</strain>
    </source>
</reference>
<evidence type="ECO:0000313" key="1">
    <source>
        <dbReference type="EMBL" id="KAK8860561.1"/>
    </source>
</evidence>
<comment type="caution">
    <text evidence="1">The sequence shown here is derived from an EMBL/GenBank/DDBJ whole genome shotgun (WGS) entry which is preliminary data.</text>
</comment>
<organism evidence="1 2">
    <name type="scientific">Tritrichomonas musculus</name>
    <dbReference type="NCBI Taxonomy" id="1915356"/>
    <lineage>
        <taxon>Eukaryota</taxon>
        <taxon>Metamonada</taxon>
        <taxon>Parabasalia</taxon>
        <taxon>Tritrichomonadida</taxon>
        <taxon>Tritrichomonadidae</taxon>
        <taxon>Tritrichomonas</taxon>
    </lineage>
</organism>
<accession>A0ABR2ICJ1</accession>
<sequence length="151" mass="17625">MINAKVVQCSTVTGENMNQLMADDIFVHFLEIEKNRTKEKNQKKLQYRKTMKFDCELSVLCAGNESSCILPFLSYFKNGNSEDTSDISESFDGDHYYKNNLFEYHMTKTSVQEGYKKIKQGQKDVQVILLVFSLIHKETFRKIVDIWCVIK</sequence>
<gene>
    <name evidence="1" type="ORF">M9Y10_012226</name>
</gene>
<protein>
    <submittedName>
        <fullName evidence="1">Uncharacterized protein</fullName>
    </submittedName>
</protein>
<dbReference type="Proteomes" id="UP001470230">
    <property type="component" value="Unassembled WGS sequence"/>
</dbReference>
<name>A0ABR2ICJ1_9EUKA</name>
<keyword evidence="2" id="KW-1185">Reference proteome</keyword>
<evidence type="ECO:0000313" key="2">
    <source>
        <dbReference type="Proteomes" id="UP001470230"/>
    </source>
</evidence>
<dbReference type="EMBL" id="JAPFFF010000018">
    <property type="protein sequence ID" value="KAK8860561.1"/>
    <property type="molecule type" value="Genomic_DNA"/>
</dbReference>